<feature type="transmembrane region" description="Helical" evidence="9">
    <location>
        <begin position="213"/>
        <end position="231"/>
    </location>
</feature>
<name>A0ABS2GWF0_9BURK</name>
<dbReference type="PANTHER" id="PTHR30425:SF1">
    <property type="entry name" value="PHOSPHATE TRANSPORT SYSTEM PERMEASE PROTEIN PSTC"/>
    <property type="match status" value="1"/>
</dbReference>
<protein>
    <recommendedName>
        <fullName evidence="10">Phosphate transport system permease protein</fullName>
    </recommendedName>
</protein>
<evidence type="ECO:0000256" key="10">
    <source>
        <dbReference type="RuleBase" id="RU363054"/>
    </source>
</evidence>
<dbReference type="Proteomes" id="UP000777002">
    <property type="component" value="Unassembled WGS sequence"/>
</dbReference>
<evidence type="ECO:0000256" key="9">
    <source>
        <dbReference type="RuleBase" id="RU363032"/>
    </source>
</evidence>
<keyword evidence="4" id="KW-1003">Cell membrane</keyword>
<gene>
    <name evidence="12" type="primary">pstC</name>
    <name evidence="12" type="ORF">H5985_07935</name>
</gene>
<dbReference type="SUPFAM" id="SSF161098">
    <property type="entry name" value="MetI-like"/>
    <property type="match status" value="1"/>
</dbReference>
<dbReference type="PROSITE" id="PS50928">
    <property type="entry name" value="ABC_TM1"/>
    <property type="match status" value="1"/>
</dbReference>
<evidence type="ECO:0000256" key="4">
    <source>
        <dbReference type="ARBA" id="ARBA00022475"/>
    </source>
</evidence>
<comment type="similarity">
    <text evidence="2 10">Belongs to the binding-protein-dependent transport system permease family. CysTW subfamily.</text>
</comment>
<keyword evidence="3 9" id="KW-0813">Transport</keyword>
<proteinExistence type="inferred from homology"/>
<feature type="domain" description="ABC transmembrane type-1" evidence="11">
    <location>
        <begin position="69"/>
        <end position="280"/>
    </location>
</feature>
<dbReference type="InterPro" id="IPR000515">
    <property type="entry name" value="MetI-like"/>
</dbReference>
<keyword evidence="5 10" id="KW-0592">Phosphate transport</keyword>
<evidence type="ECO:0000256" key="2">
    <source>
        <dbReference type="ARBA" id="ARBA00007069"/>
    </source>
</evidence>
<dbReference type="Gene3D" id="1.10.3720.10">
    <property type="entry name" value="MetI-like"/>
    <property type="match status" value="1"/>
</dbReference>
<feature type="transmembrane region" description="Helical" evidence="9">
    <location>
        <begin position="110"/>
        <end position="133"/>
    </location>
</feature>
<accession>A0ABS2GWF0</accession>
<dbReference type="CDD" id="cd06261">
    <property type="entry name" value="TM_PBP2"/>
    <property type="match status" value="1"/>
</dbReference>
<evidence type="ECO:0000313" key="12">
    <source>
        <dbReference type="EMBL" id="MBM6929193.1"/>
    </source>
</evidence>
<dbReference type="NCBIfam" id="TIGR02138">
    <property type="entry name" value="phosphate_pstC"/>
    <property type="match status" value="1"/>
</dbReference>
<keyword evidence="13" id="KW-1185">Reference proteome</keyword>
<organism evidence="12 13">
    <name type="scientific">Parasutterella secunda</name>
    <dbReference type="NCBI Taxonomy" id="626947"/>
    <lineage>
        <taxon>Bacteria</taxon>
        <taxon>Pseudomonadati</taxon>
        <taxon>Pseudomonadota</taxon>
        <taxon>Betaproteobacteria</taxon>
        <taxon>Burkholderiales</taxon>
        <taxon>Sutterellaceae</taxon>
        <taxon>Parasutterella</taxon>
    </lineage>
</organism>
<dbReference type="RefSeq" id="WP_205050777.1">
    <property type="nucleotide sequence ID" value="NZ_JACJKX010000015.1"/>
</dbReference>
<comment type="function">
    <text evidence="10">Part of the binding-protein-dependent transport system for phosphate; probably responsible for the translocation of the substrate across the membrane.</text>
</comment>
<keyword evidence="7 9" id="KW-1133">Transmembrane helix</keyword>
<keyword evidence="6 9" id="KW-0812">Transmembrane</keyword>
<evidence type="ECO:0000313" key="13">
    <source>
        <dbReference type="Proteomes" id="UP000777002"/>
    </source>
</evidence>
<comment type="caution">
    <text evidence="12">The sequence shown here is derived from an EMBL/GenBank/DDBJ whole genome shotgun (WGS) entry which is preliminary data.</text>
</comment>
<feature type="transmembrane region" description="Helical" evidence="9">
    <location>
        <begin position="145"/>
        <end position="163"/>
    </location>
</feature>
<keyword evidence="10" id="KW-0997">Cell inner membrane</keyword>
<dbReference type="InterPro" id="IPR035906">
    <property type="entry name" value="MetI-like_sf"/>
</dbReference>
<reference evidence="12 13" key="1">
    <citation type="journal article" date="2021" name="Sci. Rep.">
        <title>The distribution of antibiotic resistance genes in chicken gut microbiota commensals.</title>
        <authorList>
            <person name="Juricova H."/>
            <person name="Matiasovicova J."/>
            <person name="Kubasova T."/>
            <person name="Cejkova D."/>
            <person name="Rychlik I."/>
        </authorList>
    </citation>
    <scope>NUCLEOTIDE SEQUENCE [LARGE SCALE GENOMIC DNA]</scope>
    <source>
        <strain evidence="12 13">An562</strain>
    </source>
</reference>
<feature type="transmembrane region" description="Helical" evidence="9">
    <location>
        <begin position="259"/>
        <end position="283"/>
    </location>
</feature>
<dbReference type="InterPro" id="IPR011864">
    <property type="entry name" value="Phosphate_PstC"/>
</dbReference>
<feature type="transmembrane region" description="Helical" evidence="9">
    <location>
        <begin position="65"/>
        <end position="98"/>
    </location>
</feature>
<evidence type="ECO:0000256" key="1">
    <source>
        <dbReference type="ARBA" id="ARBA00004651"/>
    </source>
</evidence>
<comment type="caution">
    <text evidence="10">Lacks conserved residue(s) required for the propagation of feature annotation.</text>
</comment>
<evidence type="ECO:0000256" key="6">
    <source>
        <dbReference type="ARBA" id="ARBA00022692"/>
    </source>
</evidence>
<keyword evidence="8 9" id="KW-0472">Membrane</keyword>
<dbReference type="EMBL" id="JACJKX010000015">
    <property type="protein sequence ID" value="MBM6929193.1"/>
    <property type="molecule type" value="Genomic_DNA"/>
</dbReference>
<evidence type="ECO:0000256" key="3">
    <source>
        <dbReference type="ARBA" id="ARBA00022448"/>
    </source>
</evidence>
<dbReference type="InterPro" id="IPR051124">
    <property type="entry name" value="Phosphate_Transport_Permease"/>
</dbReference>
<evidence type="ECO:0000259" key="11">
    <source>
        <dbReference type="PROSITE" id="PS50928"/>
    </source>
</evidence>
<comment type="subcellular location">
    <subcellularLocation>
        <location evidence="10">Cell inner membrane</location>
        <topology evidence="10">Multi-pass membrane protein</topology>
    </subcellularLocation>
    <subcellularLocation>
        <location evidence="1 9">Cell membrane</location>
        <topology evidence="1 9">Multi-pass membrane protein</topology>
    </subcellularLocation>
</comment>
<evidence type="ECO:0000256" key="7">
    <source>
        <dbReference type="ARBA" id="ARBA00022989"/>
    </source>
</evidence>
<evidence type="ECO:0000256" key="5">
    <source>
        <dbReference type="ARBA" id="ARBA00022592"/>
    </source>
</evidence>
<sequence length="293" mass="31130">MTLLKRGEGFEKSLAAIAMLSIVALAAILVFLLTQALPILREVPFFTFLFGTDWYPTGPAPDFEIGALLVASLAVAATTTLISLPLGLLTAAYLAYFASPKVRSIVKPAIELLAALPSVIVGFLGMVVVAPWLQESMGLDSGLNWINASVMLSLMCIPFICSISEDALRNVPVALSEASLALGATRWETLYKVQFRYALGGIGTAIMLGISRALGETMVVLMVAGGAAIIPESLFDPLRPMTASIAAEMAEAAVGSTHYYALFATGLVLFITTFIFNALAFFLTKKFQIGGKH</sequence>
<dbReference type="Pfam" id="PF00528">
    <property type="entry name" value="BPD_transp_1"/>
    <property type="match status" value="1"/>
</dbReference>
<dbReference type="PANTHER" id="PTHR30425">
    <property type="entry name" value="PHOSPHATE TRANSPORT SYSTEM PERMEASE PROTEIN PST"/>
    <property type="match status" value="1"/>
</dbReference>
<evidence type="ECO:0000256" key="8">
    <source>
        <dbReference type="ARBA" id="ARBA00023136"/>
    </source>
</evidence>